<dbReference type="Proteomes" id="UP001607302">
    <property type="component" value="Unassembled WGS sequence"/>
</dbReference>
<dbReference type="SUPFAM" id="SSF57850">
    <property type="entry name" value="RING/U-box"/>
    <property type="match status" value="1"/>
</dbReference>
<dbReference type="Pfam" id="PF14634">
    <property type="entry name" value="zf-RING_5"/>
    <property type="match status" value="1"/>
</dbReference>
<keyword evidence="3" id="KW-0862">Zinc</keyword>
<evidence type="ECO:0000313" key="8">
    <source>
        <dbReference type="Proteomes" id="UP001607302"/>
    </source>
</evidence>
<dbReference type="InterPro" id="IPR001841">
    <property type="entry name" value="Znf_RING"/>
</dbReference>
<protein>
    <submittedName>
        <fullName evidence="7">RING finger protein nenya-like</fullName>
    </submittedName>
</protein>
<keyword evidence="1" id="KW-0479">Metal-binding</keyword>
<keyword evidence="4" id="KW-0469">Meiosis</keyword>
<dbReference type="PANTHER" id="PTHR22663:SF17">
    <property type="entry name" value="RING FINGER PROTEIN NARYA-RELATED"/>
    <property type="match status" value="1"/>
</dbReference>
<gene>
    <name evidence="7" type="ORF">V1478_007903</name>
</gene>
<evidence type="ECO:0000256" key="2">
    <source>
        <dbReference type="ARBA" id="ARBA00022771"/>
    </source>
</evidence>
<dbReference type="InterPro" id="IPR042123">
    <property type="entry name" value="Zip3/RNF212-like"/>
</dbReference>
<evidence type="ECO:0000256" key="5">
    <source>
        <dbReference type="PROSITE-ProRule" id="PRU00175"/>
    </source>
</evidence>
<keyword evidence="2 5" id="KW-0863">Zinc-finger</keyword>
<sequence>MNQYICNKCYCTHSEKDLNFRLTQCGHIFCYNCIREDVCPECKSTKITTISLTEPLTSEVSRLFAPLNDILTSIKSITIFQSEQINIILQCFYQLNDKYEILKNRYIDAVRNEKRITYEYYNLKKHFESLNKQLMFMKMHSTNNKAIPATPSLTNNKYITTPYSKNKMYVTPMTKSSYSRITKPFRTSIFTLQRSIDNSSISISDKSSL</sequence>
<reference evidence="7 8" key="1">
    <citation type="journal article" date="2024" name="Ann. Entomol. Soc. Am.">
        <title>Genomic analyses of the southern and eastern yellowjacket wasps (Hymenoptera: Vespidae) reveal evolutionary signatures of social life.</title>
        <authorList>
            <person name="Catto M.A."/>
            <person name="Caine P.B."/>
            <person name="Orr S.E."/>
            <person name="Hunt B.G."/>
            <person name="Goodisman M.A.D."/>
        </authorList>
    </citation>
    <scope>NUCLEOTIDE SEQUENCE [LARGE SCALE GENOMIC DNA]</scope>
    <source>
        <strain evidence="7">233</strain>
        <tissue evidence="7">Head and thorax</tissue>
    </source>
</reference>
<evidence type="ECO:0000259" key="6">
    <source>
        <dbReference type="PROSITE" id="PS50089"/>
    </source>
</evidence>
<dbReference type="InterPro" id="IPR017907">
    <property type="entry name" value="Znf_RING_CS"/>
</dbReference>
<dbReference type="PANTHER" id="PTHR22663">
    <property type="entry name" value="RING FINGER PROTEIN NARYA-RELATED"/>
    <property type="match status" value="1"/>
</dbReference>
<dbReference type="EMBL" id="JAUDFV010000138">
    <property type="protein sequence ID" value="KAL2725230.1"/>
    <property type="molecule type" value="Genomic_DNA"/>
</dbReference>
<comment type="caution">
    <text evidence="7">The sequence shown here is derived from an EMBL/GenBank/DDBJ whole genome shotgun (WGS) entry which is preliminary data.</text>
</comment>
<evidence type="ECO:0000256" key="1">
    <source>
        <dbReference type="ARBA" id="ARBA00022723"/>
    </source>
</evidence>
<dbReference type="GO" id="GO:0051321">
    <property type="term" value="P:meiotic cell cycle"/>
    <property type="evidence" value="ECO:0007669"/>
    <property type="project" value="UniProtKB-KW"/>
</dbReference>
<keyword evidence="8" id="KW-1185">Reference proteome</keyword>
<name>A0ABD2AZ35_VESSQ</name>
<organism evidence="7 8">
    <name type="scientific">Vespula squamosa</name>
    <name type="common">Southern yellow jacket</name>
    <name type="synonym">Wasp</name>
    <dbReference type="NCBI Taxonomy" id="30214"/>
    <lineage>
        <taxon>Eukaryota</taxon>
        <taxon>Metazoa</taxon>
        <taxon>Ecdysozoa</taxon>
        <taxon>Arthropoda</taxon>
        <taxon>Hexapoda</taxon>
        <taxon>Insecta</taxon>
        <taxon>Pterygota</taxon>
        <taxon>Neoptera</taxon>
        <taxon>Endopterygota</taxon>
        <taxon>Hymenoptera</taxon>
        <taxon>Apocrita</taxon>
        <taxon>Aculeata</taxon>
        <taxon>Vespoidea</taxon>
        <taxon>Vespidae</taxon>
        <taxon>Vespinae</taxon>
        <taxon>Vespula</taxon>
    </lineage>
</organism>
<accession>A0ABD2AZ35</accession>
<proteinExistence type="predicted"/>
<evidence type="ECO:0000256" key="4">
    <source>
        <dbReference type="ARBA" id="ARBA00023254"/>
    </source>
</evidence>
<dbReference type="AlphaFoldDB" id="A0ABD2AZ35"/>
<evidence type="ECO:0000256" key="3">
    <source>
        <dbReference type="ARBA" id="ARBA00022833"/>
    </source>
</evidence>
<feature type="domain" description="RING-type" evidence="6">
    <location>
        <begin position="6"/>
        <end position="43"/>
    </location>
</feature>
<dbReference type="SMART" id="SM00184">
    <property type="entry name" value="RING"/>
    <property type="match status" value="1"/>
</dbReference>
<dbReference type="GO" id="GO:0008270">
    <property type="term" value="F:zinc ion binding"/>
    <property type="evidence" value="ECO:0007669"/>
    <property type="project" value="UniProtKB-KW"/>
</dbReference>
<dbReference type="PROSITE" id="PS00518">
    <property type="entry name" value="ZF_RING_1"/>
    <property type="match status" value="1"/>
</dbReference>
<evidence type="ECO:0000313" key="7">
    <source>
        <dbReference type="EMBL" id="KAL2725230.1"/>
    </source>
</evidence>
<dbReference type="PROSITE" id="PS50089">
    <property type="entry name" value="ZF_RING_2"/>
    <property type="match status" value="1"/>
</dbReference>